<dbReference type="Gene3D" id="4.10.240.10">
    <property type="entry name" value="Zn(2)-C6 fungal-type DNA-binding domain"/>
    <property type="match status" value="1"/>
</dbReference>
<keyword evidence="4" id="KW-1185">Reference proteome</keyword>
<keyword evidence="1" id="KW-0539">Nucleus</keyword>
<dbReference type="GO" id="GO:0008270">
    <property type="term" value="F:zinc ion binding"/>
    <property type="evidence" value="ECO:0007669"/>
    <property type="project" value="InterPro"/>
</dbReference>
<dbReference type="OrthoDB" id="3598904at2759"/>
<dbReference type="InterPro" id="IPR036864">
    <property type="entry name" value="Zn2-C6_fun-type_DNA-bd_sf"/>
</dbReference>
<dbReference type="AlphaFoldDB" id="A0A437AA28"/>
<sequence length="578" mass="65569">MVGVAGRSKGCKTCRDRKIKCDETRPGCIRCQKIGKNCPGYARPIHFVYSSQQKGSPITWEEAPTTTTIESCQLQLVVANGVPKKGKNSKGRQGGVIRSDVYVSSSTPCVMQNTPLNNSIPINKTEVYVNVYVQDFIHVSAPYRSVFKTAMVPYRFGHLYATHFRSGDSPEIRKELEDAFASCATTYFALKERDVNSKIQGHILYLKLLRQLKNYVKNGLANSDPAVFLYTCMMAAHYEILTSSSALTWLYHLAALGRLILSLGPYAFHDPLAGAILEVVRPYIIMNGMLERKRSFLEHEDWISIPAQYYPGGKSCWNRLIDIACPFPRLVEDGYALSQNITREAGSLHVQNCLDQAQKLLAWRREWNETHGQEPYTYIIPSTSIPYLSAKDEQGPLFDTIFWFENVSISTTVYQYNVYILILVFHLTKFIPWFELCFGKHDPLTEKLKQAIGSFEVELVCREIARSVDYQRAPEFKHGSTGVYFGVKVAYDFIGPNSRLGRFFEKAVIDSPLMRRTGGTAAEDLLKPWYGPAPPTEEQIFMIQEERLRKATLESEVEEPPQQQPMMELGYVLGDFVV</sequence>
<dbReference type="SUPFAM" id="SSF57701">
    <property type="entry name" value="Zn2/Cys6 DNA-binding domain"/>
    <property type="match status" value="1"/>
</dbReference>
<accession>A0A437AA28</accession>
<dbReference type="GeneID" id="93584451"/>
<dbReference type="VEuPathDB" id="FungiDB:DFL_002140"/>
<dbReference type="EMBL" id="SAEB01000003">
    <property type="protein sequence ID" value="RVD87938.1"/>
    <property type="molecule type" value="Genomic_DNA"/>
</dbReference>
<comment type="caution">
    <text evidence="3">The sequence shown here is derived from an EMBL/GenBank/DDBJ whole genome shotgun (WGS) entry which is preliminary data.</text>
</comment>
<name>A0A437AA28_ARTFL</name>
<dbReference type="PROSITE" id="PS00463">
    <property type="entry name" value="ZN2_CY6_FUNGAL_1"/>
    <property type="match status" value="1"/>
</dbReference>
<feature type="domain" description="Zn(2)-C6 fungal-type" evidence="2">
    <location>
        <begin position="10"/>
        <end position="38"/>
    </location>
</feature>
<dbReference type="PANTHER" id="PTHR38111">
    <property type="entry name" value="ZN(2)-C6 FUNGAL-TYPE DOMAIN-CONTAINING PROTEIN-RELATED"/>
    <property type="match status" value="1"/>
</dbReference>
<dbReference type="Proteomes" id="UP000283090">
    <property type="component" value="Unassembled WGS sequence"/>
</dbReference>
<organism evidence="3 4">
    <name type="scientific">Arthrobotrys flagrans</name>
    <name type="common">Nematode-trapping fungus</name>
    <name type="synonym">Trichothecium flagrans</name>
    <dbReference type="NCBI Taxonomy" id="97331"/>
    <lineage>
        <taxon>Eukaryota</taxon>
        <taxon>Fungi</taxon>
        <taxon>Dikarya</taxon>
        <taxon>Ascomycota</taxon>
        <taxon>Pezizomycotina</taxon>
        <taxon>Orbiliomycetes</taxon>
        <taxon>Orbiliales</taxon>
        <taxon>Orbiliaceae</taxon>
        <taxon>Arthrobotrys</taxon>
    </lineage>
</organism>
<evidence type="ECO:0000313" key="4">
    <source>
        <dbReference type="Proteomes" id="UP000283090"/>
    </source>
</evidence>
<dbReference type="PROSITE" id="PS50048">
    <property type="entry name" value="ZN2_CY6_FUNGAL_2"/>
    <property type="match status" value="1"/>
</dbReference>
<dbReference type="InterPro" id="IPR053178">
    <property type="entry name" value="Osmoadaptation_assoc"/>
</dbReference>
<dbReference type="SMART" id="SM00066">
    <property type="entry name" value="GAL4"/>
    <property type="match status" value="1"/>
</dbReference>
<reference evidence="3 4" key="1">
    <citation type="submission" date="2019-01" db="EMBL/GenBank/DDBJ databases">
        <title>Intercellular communication is required for trap formation in the nematode-trapping fungus Duddingtonia flagrans.</title>
        <authorList>
            <person name="Youssar L."/>
            <person name="Wernet V."/>
            <person name="Hensel N."/>
            <person name="Hildebrandt H.-G."/>
            <person name="Fischer R."/>
        </authorList>
    </citation>
    <scope>NUCLEOTIDE SEQUENCE [LARGE SCALE GENOMIC DNA]</scope>
    <source>
        <strain evidence="3 4">CBS H-5679</strain>
    </source>
</reference>
<protein>
    <recommendedName>
        <fullName evidence="2">Zn(2)-C6 fungal-type domain-containing protein</fullName>
    </recommendedName>
</protein>
<dbReference type="RefSeq" id="XP_067493482.1">
    <property type="nucleotide sequence ID" value="XM_067630884.1"/>
</dbReference>
<dbReference type="GO" id="GO:0000981">
    <property type="term" value="F:DNA-binding transcription factor activity, RNA polymerase II-specific"/>
    <property type="evidence" value="ECO:0007669"/>
    <property type="project" value="InterPro"/>
</dbReference>
<dbReference type="InterPro" id="IPR001138">
    <property type="entry name" value="Zn2Cys6_DnaBD"/>
</dbReference>
<evidence type="ECO:0000259" key="2">
    <source>
        <dbReference type="PROSITE" id="PS50048"/>
    </source>
</evidence>
<dbReference type="Pfam" id="PF00172">
    <property type="entry name" value="Zn_clus"/>
    <property type="match status" value="1"/>
</dbReference>
<gene>
    <name evidence="3" type="ORF">DFL_002140</name>
</gene>
<dbReference type="CDD" id="cd00067">
    <property type="entry name" value="GAL4"/>
    <property type="match status" value="1"/>
</dbReference>
<dbReference type="PANTHER" id="PTHR38111:SF9">
    <property type="entry name" value="ZN(2)-C6 FUNGAL-TYPE DOMAIN-CONTAINING PROTEIN"/>
    <property type="match status" value="1"/>
</dbReference>
<evidence type="ECO:0000313" key="3">
    <source>
        <dbReference type="EMBL" id="RVD87938.1"/>
    </source>
</evidence>
<dbReference type="STRING" id="97331.A0A437AA28"/>
<proteinExistence type="predicted"/>
<evidence type="ECO:0000256" key="1">
    <source>
        <dbReference type="ARBA" id="ARBA00023242"/>
    </source>
</evidence>